<keyword evidence="2" id="KW-1133">Transmembrane helix</keyword>
<feature type="compositionally biased region" description="Basic residues" evidence="1">
    <location>
        <begin position="183"/>
        <end position="197"/>
    </location>
</feature>
<evidence type="ECO:0000256" key="1">
    <source>
        <dbReference type="SAM" id="MobiDB-lite"/>
    </source>
</evidence>
<dbReference type="AlphaFoldDB" id="A0A0C4DPL4"/>
<reference evidence="4" key="5">
    <citation type="submission" date="2015-06" db="UniProtKB">
        <authorList>
            <consortium name="EnsemblFungi"/>
        </authorList>
    </citation>
    <scope>IDENTIFICATION</scope>
    <source>
        <strain evidence="4">ATCC 64411</strain>
    </source>
</reference>
<dbReference type="EMBL" id="GL876966">
    <property type="protein sequence ID" value="KLU82714.1"/>
    <property type="molecule type" value="Genomic_DNA"/>
</dbReference>
<keyword evidence="5" id="KW-1185">Reference proteome</keyword>
<accession>A0A0C4DPL4</accession>
<sequence length="212" mass="24076">MGPPRGVPPSSEVAVQFVQIFFFFFLILLSICKGQTVCQPVASCSCSHNEREPFKPPIDRHPRVDGPRMLRDKEDNWRGSVKSWRFHMHGIRAGRLMPSRSVRSFRGSILKTVTSPPTSSTVRKQIHFTRGPTPCRVDDWGWVSDGRRSHDISGQERGPKVALHAARVRSATVDRVPSLKNDMRKRKRKTSTRKRQRAGSVPRWAPLFAVSP</sequence>
<dbReference type="VEuPathDB" id="FungiDB:MAPG_01783"/>
<gene>
    <name evidence="3" type="ORF">MAPG_01783</name>
</gene>
<reference evidence="3" key="2">
    <citation type="submission" date="2010-05" db="EMBL/GenBank/DDBJ databases">
        <title>The Genome Sequence of Magnaporthe poae strain ATCC 64411.</title>
        <authorList>
            <consortium name="The Broad Institute Genome Sequencing Platform"/>
            <consortium name="Broad Institute Genome Sequencing Center for Infectious Disease"/>
            <person name="Ma L.-J."/>
            <person name="Dead R."/>
            <person name="Young S."/>
            <person name="Zeng Q."/>
            <person name="Koehrsen M."/>
            <person name="Alvarado L."/>
            <person name="Berlin A."/>
            <person name="Chapman S.B."/>
            <person name="Chen Z."/>
            <person name="Freedman E."/>
            <person name="Gellesch M."/>
            <person name="Goldberg J."/>
            <person name="Griggs A."/>
            <person name="Gujja S."/>
            <person name="Heilman E.R."/>
            <person name="Heiman D."/>
            <person name="Hepburn T."/>
            <person name="Howarth C."/>
            <person name="Jen D."/>
            <person name="Larson L."/>
            <person name="Mehta T."/>
            <person name="Neiman D."/>
            <person name="Pearson M."/>
            <person name="Roberts A."/>
            <person name="Saif S."/>
            <person name="Shea T."/>
            <person name="Shenoy N."/>
            <person name="Sisk P."/>
            <person name="Stolte C."/>
            <person name="Sykes S."/>
            <person name="Walk T."/>
            <person name="White J."/>
            <person name="Yandava C."/>
            <person name="Haas B."/>
            <person name="Nusbaum C."/>
            <person name="Birren B."/>
        </authorList>
    </citation>
    <scope>NUCLEOTIDE SEQUENCE</scope>
    <source>
        <strain evidence="3">ATCC 64411</strain>
    </source>
</reference>
<evidence type="ECO:0000313" key="3">
    <source>
        <dbReference type="EMBL" id="KLU82714.1"/>
    </source>
</evidence>
<organism evidence="4 5">
    <name type="scientific">Magnaporthiopsis poae (strain ATCC 64411 / 73-15)</name>
    <name type="common">Kentucky bluegrass fungus</name>
    <name type="synonym">Magnaporthe poae</name>
    <dbReference type="NCBI Taxonomy" id="644358"/>
    <lineage>
        <taxon>Eukaryota</taxon>
        <taxon>Fungi</taxon>
        <taxon>Dikarya</taxon>
        <taxon>Ascomycota</taxon>
        <taxon>Pezizomycotina</taxon>
        <taxon>Sordariomycetes</taxon>
        <taxon>Sordariomycetidae</taxon>
        <taxon>Magnaporthales</taxon>
        <taxon>Magnaporthaceae</taxon>
        <taxon>Magnaporthiopsis</taxon>
    </lineage>
</organism>
<reference evidence="4" key="4">
    <citation type="journal article" date="2015" name="G3 (Bethesda)">
        <title>Genome sequences of three phytopathogenic species of the Magnaporthaceae family of fungi.</title>
        <authorList>
            <person name="Okagaki L.H."/>
            <person name="Nunes C.C."/>
            <person name="Sailsbery J."/>
            <person name="Clay B."/>
            <person name="Brown D."/>
            <person name="John T."/>
            <person name="Oh Y."/>
            <person name="Young N."/>
            <person name="Fitzgerald M."/>
            <person name="Haas B.J."/>
            <person name="Zeng Q."/>
            <person name="Young S."/>
            <person name="Adiconis X."/>
            <person name="Fan L."/>
            <person name="Levin J.Z."/>
            <person name="Mitchell T.K."/>
            <person name="Okubara P.A."/>
            <person name="Farman M.L."/>
            <person name="Kohn L.M."/>
            <person name="Birren B."/>
            <person name="Ma L.-J."/>
            <person name="Dean R.A."/>
        </authorList>
    </citation>
    <scope>NUCLEOTIDE SEQUENCE</scope>
    <source>
        <strain evidence="4">ATCC 64411 / 73-15</strain>
    </source>
</reference>
<feature type="transmembrane region" description="Helical" evidence="2">
    <location>
        <begin position="13"/>
        <end position="32"/>
    </location>
</feature>
<keyword evidence="2" id="KW-0472">Membrane</keyword>
<dbReference type="EnsemblFungi" id="MAPG_01783T0">
    <property type="protein sequence ID" value="MAPG_01783T0"/>
    <property type="gene ID" value="MAPG_01783"/>
</dbReference>
<dbReference type="EMBL" id="ADBL01000438">
    <property type="status" value="NOT_ANNOTATED_CDS"/>
    <property type="molecule type" value="Genomic_DNA"/>
</dbReference>
<feature type="region of interest" description="Disordered" evidence="1">
    <location>
        <begin position="176"/>
        <end position="212"/>
    </location>
</feature>
<proteinExistence type="predicted"/>
<keyword evidence="2" id="KW-0812">Transmembrane</keyword>
<evidence type="ECO:0000313" key="5">
    <source>
        <dbReference type="Proteomes" id="UP000011715"/>
    </source>
</evidence>
<name>A0A0C4DPL4_MAGP6</name>
<evidence type="ECO:0000256" key="2">
    <source>
        <dbReference type="SAM" id="Phobius"/>
    </source>
</evidence>
<reference evidence="3" key="3">
    <citation type="submission" date="2011-03" db="EMBL/GenBank/DDBJ databases">
        <title>Annotation of Magnaporthe poae ATCC 64411.</title>
        <authorList>
            <person name="Ma L.-J."/>
            <person name="Dead R."/>
            <person name="Young S.K."/>
            <person name="Zeng Q."/>
            <person name="Gargeya S."/>
            <person name="Fitzgerald M."/>
            <person name="Haas B."/>
            <person name="Abouelleil A."/>
            <person name="Alvarado L."/>
            <person name="Arachchi H.M."/>
            <person name="Berlin A."/>
            <person name="Brown A."/>
            <person name="Chapman S.B."/>
            <person name="Chen Z."/>
            <person name="Dunbar C."/>
            <person name="Freedman E."/>
            <person name="Gearin G."/>
            <person name="Gellesch M."/>
            <person name="Goldberg J."/>
            <person name="Griggs A."/>
            <person name="Gujja S."/>
            <person name="Heiman D."/>
            <person name="Howarth C."/>
            <person name="Larson L."/>
            <person name="Lui A."/>
            <person name="MacDonald P.J.P."/>
            <person name="Mehta T."/>
            <person name="Montmayeur A."/>
            <person name="Murphy C."/>
            <person name="Neiman D."/>
            <person name="Pearson M."/>
            <person name="Priest M."/>
            <person name="Roberts A."/>
            <person name="Saif S."/>
            <person name="Shea T."/>
            <person name="Shenoy N."/>
            <person name="Sisk P."/>
            <person name="Stolte C."/>
            <person name="Sykes S."/>
            <person name="Yandava C."/>
            <person name="Wortman J."/>
            <person name="Nusbaum C."/>
            <person name="Birren B."/>
        </authorList>
    </citation>
    <scope>NUCLEOTIDE SEQUENCE</scope>
    <source>
        <strain evidence="3">ATCC 64411</strain>
    </source>
</reference>
<reference evidence="5" key="1">
    <citation type="submission" date="2010-05" db="EMBL/GenBank/DDBJ databases">
        <title>The genome sequence of Magnaporthe poae strain ATCC 64411.</title>
        <authorList>
            <person name="Ma L.-J."/>
            <person name="Dead R."/>
            <person name="Young S."/>
            <person name="Zeng Q."/>
            <person name="Koehrsen M."/>
            <person name="Alvarado L."/>
            <person name="Berlin A."/>
            <person name="Chapman S.B."/>
            <person name="Chen Z."/>
            <person name="Freedman E."/>
            <person name="Gellesch M."/>
            <person name="Goldberg J."/>
            <person name="Griggs A."/>
            <person name="Gujja S."/>
            <person name="Heilman E.R."/>
            <person name="Heiman D."/>
            <person name="Hepburn T."/>
            <person name="Howarth C."/>
            <person name="Jen D."/>
            <person name="Larson L."/>
            <person name="Mehta T."/>
            <person name="Neiman D."/>
            <person name="Pearson M."/>
            <person name="Roberts A."/>
            <person name="Saif S."/>
            <person name="Shea T."/>
            <person name="Shenoy N."/>
            <person name="Sisk P."/>
            <person name="Stolte C."/>
            <person name="Sykes S."/>
            <person name="Walk T."/>
            <person name="White J."/>
            <person name="Yandava C."/>
            <person name="Haas B."/>
            <person name="Nusbaum C."/>
            <person name="Birren B."/>
        </authorList>
    </citation>
    <scope>NUCLEOTIDE SEQUENCE [LARGE SCALE GENOMIC DNA]</scope>
    <source>
        <strain evidence="5">ATCC 64411 / 73-15</strain>
    </source>
</reference>
<dbReference type="Proteomes" id="UP000011715">
    <property type="component" value="Unassembled WGS sequence"/>
</dbReference>
<evidence type="ECO:0000313" key="4">
    <source>
        <dbReference type="EnsemblFungi" id="MAPG_01783T0"/>
    </source>
</evidence>
<protein>
    <submittedName>
        <fullName evidence="3 4">Uncharacterized protein</fullName>
    </submittedName>
</protein>